<proteinExistence type="predicted"/>
<dbReference type="AlphaFoldDB" id="A0AAJ8DZ73"/>
<protein>
    <submittedName>
        <fullName evidence="1">Uncharacterized protein</fullName>
    </submittedName>
</protein>
<dbReference type="RefSeq" id="XP_059600831.1">
    <property type="nucleotide sequence ID" value="XM_059748157.1"/>
</dbReference>
<dbReference type="KEGG" id="ang:An07g00340"/>
<name>A0AAJ8DZ73_ASPNG</name>
<reference evidence="1" key="1">
    <citation type="submission" date="2025-02" db="EMBL/GenBank/DDBJ databases">
        <authorList>
            <consortium name="NCBI Genome Project"/>
        </authorList>
    </citation>
    <scope>NUCLEOTIDE SEQUENCE</scope>
</reference>
<gene>
    <name evidence="1" type="ORF">An07g00340</name>
</gene>
<organism evidence="1">
    <name type="scientific">Aspergillus niger</name>
    <dbReference type="NCBI Taxonomy" id="5061"/>
    <lineage>
        <taxon>Eukaryota</taxon>
        <taxon>Fungi</taxon>
        <taxon>Dikarya</taxon>
        <taxon>Ascomycota</taxon>
        <taxon>Pezizomycotina</taxon>
        <taxon>Eurotiomycetes</taxon>
        <taxon>Eurotiomycetidae</taxon>
        <taxon>Eurotiales</taxon>
        <taxon>Aspergillaceae</taxon>
        <taxon>Aspergillus</taxon>
        <taxon>Aspergillus subgen. Circumdati</taxon>
    </lineage>
</organism>
<dbReference type="GeneID" id="84591239"/>
<accession>A0AAJ8DZ73</accession>
<reference evidence="1" key="2">
    <citation type="submission" date="2025-08" db="UniProtKB">
        <authorList>
            <consortium name="RefSeq"/>
        </authorList>
    </citation>
    <scope>IDENTIFICATION</scope>
</reference>
<sequence>MDIKADGLYTRGHSYRVESMPSSRHGRRVQPLQGLLKAMQTCYLMMTVVHSTAALPWNFSDKTKGSCRQLRAEQTQVESSTGHEVNQLINIDHDGNTRHSLTDGWVSRI</sequence>
<dbReference type="VEuPathDB" id="FungiDB:An07g00340"/>
<evidence type="ECO:0000313" key="1">
    <source>
        <dbReference type="RefSeq" id="XP_059600831.1"/>
    </source>
</evidence>